<protein>
    <submittedName>
        <fullName evidence="5">Putative membrane protein C6F6,13c</fullName>
    </submittedName>
</protein>
<dbReference type="InterPro" id="IPR007941">
    <property type="entry name" value="DUF726"/>
</dbReference>
<accession>M5BZB5</accession>
<keyword evidence="4" id="KW-0472">Membrane</keyword>
<dbReference type="AlphaFoldDB" id="M5BZB5"/>
<comment type="subcellular location">
    <subcellularLocation>
        <location evidence="1">Membrane</location>
        <topology evidence="1">Multi-pass membrane protein</topology>
    </subcellularLocation>
</comment>
<dbReference type="EMBL" id="CAOJ01010778">
    <property type="protein sequence ID" value="CCO32998.1"/>
    <property type="molecule type" value="Genomic_DNA"/>
</dbReference>
<evidence type="ECO:0000313" key="6">
    <source>
        <dbReference type="Proteomes" id="UP000012065"/>
    </source>
</evidence>
<dbReference type="GO" id="GO:0016020">
    <property type="term" value="C:membrane"/>
    <property type="evidence" value="ECO:0007669"/>
    <property type="project" value="UniProtKB-SubCell"/>
</dbReference>
<dbReference type="InterPro" id="IPR029024">
    <property type="entry name" value="TerB-like"/>
</dbReference>
<keyword evidence="3" id="KW-1133">Transmembrane helix</keyword>
<evidence type="ECO:0000256" key="4">
    <source>
        <dbReference type="ARBA" id="ARBA00023136"/>
    </source>
</evidence>
<dbReference type="Proteomes" id="UP000012065">
    <property type="component" value="Unassembled WGS sequence"/>
</dbReference>
<evidence type="ECO:0000256" key="2">
    <source>
        <dbReference type="ARBA" id="ARBA00022692"/>
    </source>
</evidence>
<proteinExistence type="predicted"/>
<evidence type="ECO:0000256" key="3">
    <source>
        <dbReference type="ARBA" id="ARBA00022989"/>
    </source>
</evidence>
<gene>
    <name evidence="5" type="ORF">BN14_07065</name>
</gene>
<dbReference type="PANTHER" id="PTHR17920:SF3">
    <property type="entry name" value="TRANSMEMBRANE AND COILED-COIL DOMAIN-CONTAINING PROTEIN 4"/>
    <property type="match status" value="1"/>
</dbReference>
<sequence length="107" mass="11994">MPGVSTSLSTTDENVILDIRWTVLCDLFLILIADSVYDSRSRVLLETVASKLGLGWIDVVKFEKRVTEALEIQEGIERLEQTDVIEGRSKNAAKKRYMMMGLATLGM</sequence>
<reference evidence="5 6" key="1">
    <citation type="journal article" date="2013" name="J. Biotechnol.">
        <title>Establishment and interpretation of the genome sequence of the phytopathogenic fungus Rhizoctonia solani AG1-IB isolate 7/3/14.</title>
        <authorList>
            <person name="Wibberg D.W."/>
            <person name="Jelonek L.J."/>
            <person name="Rupp O.R."/>
            <person name="Hennig M.H."/>
            <person name="Eikmeyer F.E."/>
            <person name="Goesmann A.G."/>
            <person name="Hartmann A.H."/>
            <person name="Borriss R.B."/>
            <person name="Grosch R.G."/>
            <person name="Puehler A.P."/>
            <person name="Schlueter A.S."/>
        </authorList>
    </citation>
    <scope>NUCLEOTIDE SEQUENCE [LARGE SCALE GENOMIC DNA]</scope>
    <source>
        <strain evidence="6">AG1-IB / isolate 7/3/14</strain>
    </source>
</reference>
<evidence type="ECO:0000313" key="5">
    <source>
        <dbReference type="EMBL" id="CCO32998.1"/>
    </source>
</evidence>
<dbReference type="PANTHER" id="PTHR17920">
    <property type="entry name" value="TRANSMEMBRANE AND COILED-COIL DOMAIN-CONTAINING PROTEIN 4 TMCO4"/>
    <property type="match status" value="1"/>
</dbReference>
<keyword evidence="2" id="KW-0812">Transmembrane</keyword>
<evidence type="ECO:0000256" key="1">
    <source>
        <dbReference type="ARBA" id="ARBA00004141"/>
    </source>
</evidence>
<dbReference type="HOGENOM" id="CLU_2211768_0_0_1"/>
<dbReference type="SUPFAM" id="SSF158682">
    <property type="entry name" value="TerB-like"/>
    <property type="match status" value="1"/>
</dbReference>
<organism evidence="5 6">
    <name type="scientific">Thanatephorus cucumeris (strain AG1-IB / isolate 7/3/14)</name>
    <name type="common">Lettuce bottom rot fungus</name>
    <name type="synonym">Rhizoctonia solani</name>
    <dbReference type="NCBI Taxonomy" id="1108050"/>
    <lineage>
        <taxon>Eukaryota</taxon>
        <taxon>Fungi</taxon>
        <taxon>Dikarya</taxon>
        <taxon>Basidiomycota</taxon>
        <taxon>Agaricomycotina</taxon>
        <taxon>Agaricomycetes</taxon>
        <taxon>Cantharellales</taxon>
        <taxon>Ceratobasidiaceae</taxon>
        <taxon>Rhizoctonia</taxon>
        <taxon>Rhizoctonia solani AG-1</taxon>
    </lineage>
</organism>
<name>M5BZB5_THACB</name>
<comment type="caution">
    <text evidence="5">The sequence shown here is derived from an EMBL/GenBank/DDBJ whole genome shotgun (WGS) entry which is preliminary data.</text>
</comment>